<protein>
    <submittedName>
        <fullName evidence="2">Uncharacterized protein</fullName>
    </submittedName>
</protein>
<organism evidence="2 3">
    <name type="scientific">Armillaria gallica</name>
    <name type="common">Bulbous honey fungus</name>
    <name type="synonym">Armillaria bulbosa</name>
    <dbReference type="NCBI Taxonomy" id="47427"/>
    <lineage>
        <taxon>Eukaryota</taxon>
        <taxon>Fungi</taxon>
        <taxon>Dikarya</taxon>
        <taxon>Basidiomycota</taxon>
        <taxon>Agaricomycotina</taxon>
        <taxon>Agaricomycetes</taxon>
        <taxon>Agaricomycetidae</taxon>
        <taxon>Agaricales</taxon>
        <taxon>Marasmiineae</taxon>
        <taxon>Physalacriaceae</taxon>
        <taxon>Armillaria</taxon>
    </lineage>
</organism>
<gene>
    <name evidence="2" type="ORF">ARMGADRAFT_1015316</name>
</gene>
<evidence type="ECO:0000256" key="1">
    <source>
        <dbReference type="SAM" id="MobiDB-lite"/>
    </source>
</evidence>
<dbReference type="InParanoid" id="A0A2H3D7H5"/>
<feature type="region of interest" description="Disordered" evidence="1">
    <location>
        <begin position="70"/>
        <end position="92"/>
    </location>
</feature>
<evidence type="ECO:0000313" key="3">
    <source>
        <dbReference type="Proteomes" id="UP000217790"/>
    </source>
</evidence>
<name>A0A2H3D7H5_ARMGA</name>
<keyword evidence="3" id="KW-1185">Reference proteome</keyword>
<dbReference type="EMBL" id="KZ293668">
    <property type="protein sequence ID" value="PBK89714.1"/>
    <property type="molecule type" value="Genomic_DNA"/>
</dbReference>
<proteinExistence type="predicted"/>
<evidence type="ECO:0000313" key="2">
    <source>
        <dbReference type="EMBL" id="PBK89714.1"/>
    </source>
</evidence>
<dbReference type="Proteomes" id="UP000217790">
    <property type="component" value="Unassembled WGS sequence"/>
</dbReference>
<feature type="compositionally biased region" description="Basic and acidic residues" evidence="1">
    <location>
        <begin position="72"/>
        <end position="81"/>
    </location>
</feature>
<reference evidence="3" key="1">
    <citation type="journal article" date="2017" name="Nat. Ecol. Evol.">
        <title>Genome expansion and lineage-specific genetic innovations in the forest pathogenic fungi Armillaria.</title>
        <authorList>
            <person name="Sipos G."/>
            <person name="Prasanna A.N."/>
            <person name="Walter M.C."/>
            <person name="O'Connor E."/>
            <person name="Balint B."/>
            <person name="Krizsan K."/>
            <person name="Kiss B."/>
            <person name="Hess J."/>
            <person name="Varga T."/>
            <person name="Slot J."/>
            <person name="Riley R."/>
            <person name="Boka B."/>
            <person name="Rigling D."/>
            <person name="Barry K."/>
            <person name="Lee J."/>
            <person name="Mihaltcheva S."/>
            <person name="LaButti K."/>
            <person name="Lipzen A."/>
            <person name="Waldron R."/>
            <person name="Moloney N.M."/>
            <person name="Sperisen C."/>
            <person name="Kredics L."/>
            <person name="Vagvoelgyi C."/>
            <person name="Patrignani A."/>
            <person name="Fitzpatrick D."/>
            <person name="Nagy I."/>
            <person name="Doyle S."/>
            <person name="Anderson J.B."/>
            <person name="Grigoriev I.V."/>
            <person name="Gueldener U."/>
            <person name="Muensterkoetter M."/>
            <person name="Nagy L.G."/>
        </authorList>
    </citation>
    <scope>NUCLEOTIDE SEQUENCE [LARGE SCALE GENOMIC DNA]</scope>
    <source>
        <strain evidence="3">Ar21-2</strain>
    </source>
</reference>
<accession>A0A2H3D7H5</accession>
<sequence length="92" mass="10721">MYEIKSPIAIIRTSRDDTQYYIFNVDTCDLFRFTNTYPTLQHLMEKAECWTGGDGRLNDPIRAYGFRTGHKRSPEVDRGMEHSVSCRGPERT</sequence>
<dbReference type="AlphaFoldDB" id="A0A2H3D7H5"/>